<dbReference type="Proteomes" id="UP000887566">
    <property type="component" value="Unplaced"/>
</dbReference>
<feature type="compositionally biased region" description="Polar residues" evidence="2">
    <location>
        <begin position="30"/>
        <end position="39"/>
    </location>
</feature>
<sequence>MVVIVETIACSEAATTSTATTSTAQPVTAGSSHSPTETLTKPVVPPSHFYQLPAEKEAKLRTIYNRLDVDKDGTVDIRDLSLALKEIPHIPDKYLP</sequence>
<keyword evidence="1" id="KW-0106">Calcium</keyword>
<dbReference type="WBParaSite" id="PSAMB.scaffold2459size23100.g17842.t1">
    <property type="protein sequence ID" value="PSAMB.scaffold2459size23100.g17842.t1"/>
    <property type="gene ID" value="PSAMB.scaffold2459size23100.g17842"/>
</dbReference>
<evidence type="ECO:0000256" key="2">
    <source>
        <dbReference type="SAM" id="MobiDB-lite"/>
    </source>
</evidence>
<dbReference type="PROSITE" id="PS00018">
    <property type="entry name" value="EF_HAND_1"/>
    <property type="match status" value="1"/>
</dbReference>
<accession>A0A914VVB0</accession>
<dbReference type="InterPro" id="IPR002048">
    <property type="entry name" value="EF_hand_dom"/>
</dbReference>
<dbReference type="InterPro" id="IPR018247">
    <property type="entry name" value="EF_Hand_1_Ca_BS"/>
</dbReference>
<keyword evidence="4" id="KW-1185">Reference proteome</keyword>
<reference evidence="5" key="1">
    <citation type="submission" date="2022-11" db="UniProtKB">
        <authorList>
            <consortium name="WormBaseParasite"/>
        </authorList>
    </citation>
    <scope>IDENTIFICATION</scope>
</reference>
<dbReference type="AlphaFoldDB" id="A0A914VVB0"/>
<proteinExistence type="predicted"/>
<dbReference type="SUPFAM" id="SSF47473">
    <property type="entry name" value="EF-hand"/>
    <property type="match status" value="1"/>
</dbReference>
<evidence type="ECO:0000259" key="3">
    <source>
        <dbReference type="PROSITE" id="PS50222"/>
    </source>
</evidence>
<feature type="compositionally biased region" description="Low complexity" evidence="2">
    <location>
        <begin position="14"/>
        <end position="29"/>
    </location>
</feature>
<evidence type="ECO:0000256" key="1">
    <source>
        <dbReference type="ARBA" id="ARBA00022837"/>
    </source>
</evidence>
<dbReference type="GO" id="GO:0005509">
    <property type="term" value="F:calcium ion binding"/>
    <property type="evidence" value="ECO:0007669"/>
    <property type="project" value="InterPro"/>
</dbReference>
<dbReference type="PROSITE" id="PS50222">
    <property type="entry name" value="EF_HAND_2"/>
    <property type="match status" value="1"/>
</dbReference>
<organism evidence="4 5">
    <name type="scientific">Plectus sambesii</name>
    <dbReference type="NCBI Taxonomy" id="2011161"/>
    <lineage>
        <taxon>Eukaryota</taxon>
        <taxon>Metazoa</taxon>
        <taxon>Ecdysozoa</taxon>
        <taxon>Nematoda</taxon>
        <taxon>Chromadorea</taxon>
        <taxon>Plectida</taxon>
        <taxon>Plectina</taxon>
        <taxon>Plectoidea</taxon>
        <taxon>Plectidae</taxon>
        <taxon>Plectus</taxon>
    </lineage>
</organism>
<feature type="region of interest" description="Disordered" evidence="2">
    <location>
        <begin position="14"/>
        <end position="46"/>
    </location>
</feature>
<feature type="domain" description="EF-hand" evidence="3">
    <location>
        <begin position="55"/>
        <end position="90"/>
    </location>
</feature>
<name>A0A914VVB0_9BILA</name>
<dbReference type="InterPro" id="IPR011992">
    <property type="entry name" value="EF-hand-dom_pair"/>
</dbReference>
<protein>
    <submittedName>
        <fullName evidence="5">EF-hand domain-containing protein</fullName>
    </submittedName>
</protein>
<evidence type="ECO:0000313" key="5">
    <source>
        <dbReference type="WBParaSite" id="PSAMB.scaffold2459size23100.g17842.t1"/>
    </source>
</evidence>
<evidence type="ECO:0000313" key="4">
    <source>
        <dbReference type="Proteomes" id="UP000887566"/>
    </source>
</evidence>
<dbReference type="Gene3D" id="1.10.238.10">
    <property type="entry name" value="EF-hand"/>
    <property type="match status" value="1"/>
</dbReference>